<name>A0AAV1LRW5_9NEOP</name>
<sequence length="926" mass="107021">MNFFDNITSRKKRTQSMTDHTCSESSSDNSKLDGTSCSLPNLSGDENNIQIQKLKEQIEHLTLQLNSAHEEINNLSIENHELKKTVQGLASKHEVLKKATKKLTNDVDTPKKSLKVSTPLNKSTRKKQNILNKISSTPITQKPIADPTMTQQDNTAQINETTNIKLKQARKKICIISANKTNKNIAGFLNKSDVLTVHIQELLNIQIDIDVLCITEHFIMSGHEKLIQISNYKLATCYSRNVKRGGACILIKKCHEYTELPDIMKYSITGIIECCAIKLIKQNTIILCIYRPPKICNIDKFYENLDSILKKVCNNRKSSIIICGDFNIDILKRNRLAIEFEYFLLSYNLKLEINQPTRLDSNTCLDNFAHNLKQKCKCEVIDLALSDHTAQILKIYVNKSRQTKYWRKTIRDTSNENINKFNKYLQQLSFSDVYSTDDPNNAYDSFIDLFLLLYILCFPFKSVIVRSEKSIKWVSRGIRICSKRQRHLLWQKRLKPTYENKNNFYTYSRRFKKIIKLTQKAQNNHLIQNSKNKSKKSWQIINNSKKNTEPISQIKKDNLLITNPKEIAESFNNFFIDQITDIPKTVSDNIKKINYNPHSIFITPTVPQDIIRIIQSLKNKKSFGYDGISTQVIKSVCNSISGPLSHIINVSILAGMFPERLKTVIVKPLYKKNNKEDMSNYRPIALLPVFSKVMEKVIYESIYAFLAKFNILCDEQNGFRKNKNVNMAGYDLLKRVMASVDTRTPICAIYTDMSKAFDYVNHDILLQKLNAYGIRGNILNLIKSYLIGRKQCTEIASICNKYKRECKYVSSYREIKFGVPQGSVLGPLLFLLYINDLPSQIHHPMVLFADESTALIKCLNKDSYESDINTTIKTIINWLNYNNLLINIKKTKIMHFYQKIRTEDLNINYNCQIIEREFMDDNNPLK</sequence>
<feature type="domain" description="Reverse transcriptase" evidence="3">
    <location>
        <begin position="650"/>
        <end position="909"/>
    </location>
</feature>
<keyword evidence="1" id="KW-0175">Coiled coil</keyword>
<accession>A0AAV1LRW5</accession>
<dbReference type="InterPro" id="IPR036691">
    <property type="entry name" value="Endo/exonu/phosph_ase_sf"/>
</dbReference>
<evidence type="ECO:0000256" key="2">
    <source>
        <dbReference type="SAM" id="MobiDB-lite"/>
    </source>
</evidence>
<dbReference type="SUPFAM" id="SSF56219">
    <property type="entry name" value="DNase I-like"/>
    <property type="match status" value="1"/>
</dbReference>
<evidence type="ECO:0000313" key="5">
    <source>
        <dbReference type="Proteomes" id="UP001314205"/>
    </source>
</evidence>
<dbReference type="PANTHER" id="PTHR47510">
    <property type="entry name" value="REVERSE TRANSCRIPTASE DOMAIN-CONTAINING PROTEIN"/>
    <property type="match status" value="1"/>
</dbReference>
<dbReference type="SUPFAM" id="SSF56672">
    <property type="entry name" value="DNA/RNA polymerases"/>
    <property type="match status" value="1"/>
</dbReference>
<comment type="caution">
    <text evidence="4">The sequence shown here is derived from an EMBL/GenBank/DDBJ whole genome shotgun (WGS) entry which is preliminary data.</text>
</comment>
<proteinExistence type="predicted"/>
<dbReference type="PROSITE" id="PS50878">
    <property type="entry name" value="RT_POL"/>
    <property type="match status" value="1"/>
</dbReference>
<dbReference type="EMBL" id="CAVLGL010000100">
    <property type="protein sequence ID" value="CAK1598183.1"/>
    <property type="molecule type" value="Genomic_DNA"/>
</dbReference>
<reference evidence="4 5" key="1">
    <citation type="submission" date="2023-11" db="EMBL/GenBank/DDBJ databases">
        <authorList>
            <person name="Hedman E."/>
            <person name="Englund M."/>
            <person name="Stromberg M."/>
            <person name="Nyberg Akerstrom W."/>
            <person name="Nylinder S."/>
            <person name="Jareborg N."/>
            <person name="Kallberg Y."/>
            <person name="Kronander E."/>
        </authorList>
    </citation>
    <scope>NUCLEOTIDE SEQUENCE [LARGE SCALE GENOMIC DNA]</scope>
</reference>
<dbReference type="Gene3D" id="3.60.10.10">
    <property type="entry name" value="Endonuclease/exonuclease/phosphatase"/>
    <property type="match status" value="1"/>
</dbReference>
<dbReference type="InterPro" id="IPR000477">
    <property type="entry name" value="RT_dom"/>
</dbReference>
<evidence type="ECO:0000256" key="1">
    <source>
        <dbReference type="SAM" id="Coils"/>
    </source>
</evidence>
<dbReference type="CDD" id="cd01650">
    <property type="entry name" value="RT_nLTR_like"/>
    <property type="match status" value="1"/>
</dbReference>
<dbReference type="Pfam" id="PF00078">
    <property type="entry name" value="RVT_1"/>
    <property type="match status" value="1"/>
</dbReference>
<dbReference type="InterPro" id="IPR043502">
    <property type="entry name" value="DNA/RNA_pol_sf"/>
</dbReference>
<organism evidence="4 5">
    <name type="scientific">Parnassius mnemosyne</name>
    <name type="common">clouded apollo</name>
    <dbReference type="NCBI Taxonomy" id="213953"/>
    <lineage>
        <taxon>Eukaryota</taxon>
        <taxon>Metazoa</taxon>
        <taxon>Ecdysozoa</taxon>
        <taxon>Arthropoda</taxon>
        <taxon>Hexapoda</taxon>
        <taxon>Insecta</taxon>
        <taxon>Pterygota</taxon>
        <taxon>Neoptera</taxon>
        <taxon>Endopterygota</taxon>
        <taxon>Lepidoptera</taxon>
        <taxon>Glossata</taxon>
        <taxon>Ditrysia</taxon>
        <taxon>Papilionoidea</taxon>
        <taxon>Papilionidae</taxon>
        <taxon>Parnassiinae</taxon>
        <taxon>Parnassini</taxon>
        <taxon>Parnassius</taxon>
        <taxon>Driopa</taxon>
    </lineage>
</organism>
<feature type="region of interest" description="Disordered" evidence="2">
    <location>
        <begin position="1"/>
        <end position="39"/>
    </location>
</feature>
<dbReference type="Proteomes" id="UP001314205">
    <property type="component" value="Unassembled WGS sequence"/>
</dbReference>
<dbReference type="PANTHER" id="PTHR47510:SF3">
    <property type="entry name" value="ENDO_EXONUCLEASE_PHOSPHATASE DOMAIN-CONTAINING PROTEIN"/>
    <property type="match status" value="1"/>
</dbReference>
<dbReference type="AlphaFoldDB" id="A0AAV1LRW5"/>
<evidence type="ECO:0000259" key="3">
    <source>
        <dbReference type="PROSITE" id="PS50878"/>
    </source>
</evidence>
<protein>
    <recommendedName>
        <fullName evidence="3">Reverse transcriptase domain-containing protein</fullName>
    </recommendedName>
</protein>
<gene>
    <name evidence="4" type="ORF">PARMNEM_LOCUS17210</name>
</gene>
<dbReference type="GO" id="GO:0071897">
    <property type="term" value="P:DNA biosynthetic process"/>
    <property type="evidence" value="ECO:0007669"/>
    <property type="project" value="UniProtKB-ARBA"/>
</dbReference>
<feature type="coiled-coil region" evidence="1">
    <location>
        <begin position="51"/>
        <end position="92"/>
    </location>
</feature>
<evidence type="ECO:0000313" key="4">
    <source>
        <dbReference type="EMBL" id="CAK1598183.1"/>
    </source>
</evidence>
<keyword evidence="5" id="KW-1185">Reference proteome</keyword>
<feature type="compositionally biased region" description="Polar residues" evidence="2">
    <location>
        <begin position="15"/>
        <end position="39"/>
    </location>
</feature>